<dbReference type="OrthoDB" id="9760450at2"/>
<dbReference type="RefSeq" id="WP_073320009.1">
    <property type="nucleotide sequence ID" value="NZ_FQWD01000002.1"/>
</dbReference>
<dbReference type="STRING" id="634436.SAMN05216361_1439"/>
<feature type="transmembrane region" description="Helical" evidence="1">
    <location>
        <begin position="82"/>
        <end position="103"/>
    </location>
</feature>
<gene>
    <name evidence="3" type="ORF">SAMN05216361_1439</name>
</gene>
<keyword evidence="4" id="KW-1185">Reference proteome</keyword>
<dbReference type="AlphaFoldDB" id="A0A1M5HEK5"/>
<reference evidence="4" key="1">
    <citation type="submission" date="2016-11" db="EMBL/GenBank/DDBJ databases">
        <authorList>
            <person name="Varghese N."/>
            <person name="Submissions S."/>
        </authorList>
    </citation>
    <scope>NUCLEOTIDE SEQUENCE [LARGE SCALE GENOMIC DNA]</scope>
    <source>
        <strain evidence="4">CGMCC 1.8995</strain>
    </source>
</reference>
<evidence type="ECO:0000259" key="2">
    <source>
        <dbReference type="Pfam" id="PF04892"/>
    </source>
</evidence>
<feature type="transmembrane region" description="Helical" evidence="1">
    <location>
        <begin position="51"/>
        <end position="70"/>
    </location>
</feature>
<dbReference type="Pfam" id="PF04892">
    <property type="entry name" value="VanZ"/>
    <property type="match status" value="1"/>
</dbReference>
<feature type="transmembrane region" description="Helical" evidence="1">
    <location>
        <begin position="138"/>
        <end position="156"/>
    </location>
</feature>
<protein>
    <submittedName>
        <fullName evidence="3">VanZ like family protein</fullName>
    </submittedName>
</protein>
<dbReference type="InterPro" id="IPR006976">
    <property type="entry name" value="VanZ-like"/>
</dbReference>
<evidence type="ECO:0000256" key="1">
    <source>
        <dbReference type="SAM" id="Phobius"/>
    </source>
</evidence>
<evidence type="ECO:0000313" key="4">
    <source>
        <dbReference type="Proteomes" id="UP000184520"/>
    </source>
</evidence>
<dbReference type="Proteomes" id="UP000184520">
    <property type="component" value="Unassembled WGS sequence"/>
</dbReference>
<accession>A0A1M5HEK5</accession>
<dbReference type="PANTHER" id="PTHR28008">
    <property type="entry name" value="DOMAIN PROTEIN, PUTATIVE (AFU_ORTHOLOGUE AFUA_3G10980)-RELATED"/>
    <property type="match status" value="1"/>
</dbReference>
<proteinExistence type="predicted"/>
<keyword evidence="1" id="KW-1133">Transmembrane helix</keyword>
<sequence>MSVQEELTTKPPKSKWLIPFPIVLVIAFSILSVLFFIPIPPFIQNKLGSAILNTGHIIFFCMFAIGFYRFTKGKNRTRIPRFLFIVFLLSVLVELLQSSVGRAFQWDDILRNILGTILGISVLLHFQRPHKPHWALRVSLMIGISVAVVIERIPLFEKLMAM</sequence>
<name>A0A1M5HEK5_9ALTE</name>
<organism evidence="3 4">
    <name type="scientific">Marisediminitalea aggregata</name>
    <dbReference type="NCBI Taxonomy" id="634436"/>
    <lineage>
        <taxon>Bacteria</taxon>
        <taxon>Pseudomonadati</taxon>
        <taxon>Pseudomonadota</taxon>
        <taxon>Gammaproteobacteria</taxon>
        <taxon>Alteromonadales</taxon>
        <taxon>Alteromonadaceae</taxon>
        <taxon>Marisediminitalea</taxon>
    </lineage>
</organism>
<feature type="domain" description="VanZ-like" evidence="2">
    <location>
        <begin position="17"/>
        <end position="124"/>
    </location>
</feature>
<keyword evidence="1" id="KW-0472">Membrane</keyword>
<evidence type="ECO:0000313" key="3">
    <source>
        <dbReference type="EMBL" id="SHG14361.1"/>
    </source>
</evidence>
<dbReference type="EMBL" id="FQWD01000002">
    <property type="protein sequence ID" value="SHG14361.1"/>
    <property type="molecule type" value="Genomic_DNA"/>
</dbReference>
<keyword evidence="1" id="KW-0812">Transmembrane</keyword>
<feature type="transmembrane region" description="Helical" evidence="1">
    <location>
        <begin position="109"/>
        <end position="126"/>
    </location>
</feature>
<feature type="transmembrane region" description="Helical" evidence="1">
    <location>
        <begin position="16"/>
        <end position="39"/>
    </location>
</feature>
<dbReference type="PANTHER" id="PTHR28008:SF1">
    <property type="entry name" value="DOMAIN PROTEIN, PUTATIVE (AFU_ORTHOLOGUE AFUA_3G10980)-RELATED"/>
    <property type="match status" value="1"/>
</dbReference>